<feature type="compositionally biased region" description="Basic and acidic residues" evidence="1">
    <location>
        <begin position="28"/>
        <end position="39"/>
    </location>
</feature>
<evidence type="ECO:0000313" key="4">
    <source>
        <dbReference type="Proteomes" id="UP000070168"/>
    </source>
</evidence>
<keyword evidence="4" id="KW-1185">Reference proteome</keyword>
<evidence type="ECO:0000256" key="2">
    <source>
        <dbReference type="SAM" id="Phobius"/>
    </source>
</evidence>
<reference evidence="3 4" key="1">
    <citation type="journal article" date="2016" name="BMC Genomics">
        <title>Genome sequencing and secondary metabolism of the postharvest pathogen Penicillium griseofulvum.</title>
        <authorList>
            <person name="Banani H."/>
            <person name="Marcet-Houben M."/>
            <person name="Ballester A.R."/>
            <person name="Abbruscato P."/>
            <person name="Gonzalez-Candelas L."/>
            <person name="Gabaldon T."/>
            <person name="Spadaro D."/>
        </authorList>
    </citation>
    <scope>NUCLEOTIDE SEQUENCE [LARGE SCALE GENOMIC DNA]</scope>
    <source>
        <strain evidence="3 4">PG3</strain>
    </source>
</reference>
<dbReference type="EMBL" id="LHQR01000048">
    <property type="protein sequence ID" value="KXG49982.1"/>
    <property type="molecule type" value="Genomic_DNA"/>
</dbReference>
<name>A0A135LLZ4_PENPA</name>
<protein>
    <recommendedName>
        <fullName evidence="5">Ubiquitin 3 binding protein But2 C-terminal domain-containing protein</fullName>
    </recommendedName>
</protein>
<accession>A0A135LLZ4</accession>
<dbReference type="OMA" id="VVEMRCQ"/>
<gene>
    <name evidence="3" type="ORF">PGRI_059500</name>
</gene>
<feature type="region of interest" description="Disordered" evidence="1">
    <location>
        <begin position="1"/>
        <end position="42"/>
    </location>
</feature>
<proteinExistence type="predicted"/>
<dbReference type="Proteomes" id="UP000070168">
    <property type="component" value="Unassembled WGS sequence"/>
</dbReference>
<evidence type="ECO:0000256" key="1">
    <source>
        <dbReference type="SAM" id="MobiDB-lite"/>
    </source>
</evidence>
<dbReference type="OrthoDB" id="8300214at2759"/>
<dbReference type="STRING" id="5078.A0A135LLZ4"/>
<dbReference type="AlphaFoldDB" id="A0A135LLZ4"/>
<evidence type="ECO:0000313" key="3">
    <source>
        <dbReference type="EMBL" id="KXG49982.1"/>
    </source>
</evidence>
<keyword evidence="2" id="KW-0812">Transmembrane</keyword>
<evidence type="ECO:0008006" key="5">
    <source>
        <dbReference type="Google" id="ProtNLM"/>
    </source>
</evidence>
<dbReference type="RefSeq" id="XP_040648518.1">
    <property type="nucleotide sequence ID" value="XM_040793663.1"/>
</dbReference>
<keyword evidence="2" id="KW-0472">Membrane</keyword>
<feature type="transmembrane region" description="Helical" evidence="2">
    <location>
        <begin position="63"/>
        <end position="82"/>
    </location>
</feature>
<keyword evidence="2" id="KW-1133">Transmembrane helix</keyword>
<dbReference type="GeneID" id="63708963"/>
<comment type="caution">
    <text evidence="3">The sequence shown here is derived from an EMBL/GenBank/DDBJ whole genome shotgun (WGS) entry which is preliminary data.</text>
</comment>
<organism evidence="3 4">
    <name type="scientific">Penicillium patulum</name>
    <name type="common">Penicillium griseofulvum</name>
    <dbReference type="NCBI Taxonomy" id="5078"/>
    <lineage>
        <taxon>Eukaryota</taxon>
        <taxon>Fungi</taxon>
        <taxon>Dikarya</taxon>
        <taxon>Ascomycota</taxon>
        <taxon>Pezizomycotina</taxon>
        <taxon>Eurotiomycetes</taxon>
        <taxon>Eurotiomycetidae</taxon>
        <taxon>Eurotiales</taxon>
        <taxon>Aspergillaceae</taxon>
        <taxon>Penicillium</taxon>
    </lineage>
</organism>
<sequence>MSSKEKFSSSQYTPLSLHEDGESSSSSLEKRSSSEDDHSAPLLEASDNLSGLAPSKPSQMPKLVLYFSFALALLSAVNVALLPSTLSKYQAYPLSDSEIEALPNGDSRVGLDRVAKFMPPPQVYNHAWPDRIARVSRKVKNAVFGNGVQVYVSVELLTQEKDSTIMRFPIPSTGANTCALSWRPPPEISARTKDLTTKGDVTEIEVWQLIAPSATSATVSTMDELDYDTLSYSTLPVRGELLGVLDLTAKPNSTTVDFACPTGAESLVVEMRCQRVACHVDFMQIDMVPKFGFELVRRRE</sequence>